<protein>
    <submittedName>
        <fullName evidence="1">Dna-mediated transposase</fullName>
    </submittedName>
</protein>
<gene>
    <name evidence="1" type="primary">RF55_16596</name>
    <name evidence="1" type="ORF">TNCT_492051</name>
</gene>
<sequence length="140" mass="16298">MKLDISSLYTWITCFERHLSMSYRLDIRKRSVMKAERPVDARIKEVQEKLRSQMGLLMYSPKPGFGTTIDGNTAGAFFWNPVIASSIIGIDEILIRELPVLTTITSVHKIDAQKFKEFRLAPVKLYVALYRWYYLPRSLH</sequence>
<evidence type="ECO:0000313" key="1">
    <source>
        <dbReference type="EMBL" id="GFR22837.1"/>
    </source>
</evidence>
<reference evidence="1" key="1">
    <citation type="submission" date="2020-07" db="EMBL/GenBank/DDBJ databases">
        <title>Multicomponent nature underlies the extraordinary mechanical properties of spider dragline silk.</title>
        <authorList>
            <person name="Kono N."/>
            <person name="Nakamura H."/>
            <person name="Mori M."/>
            <person name="Yoshida Y."/>
            <person name="Ohtoshi R."/>
            <person name="Malay A.D."/>
            <person name="Moran D.A.P."/>
            <person name="Tomita M."/>
            <person name="Numata K."/>
            <person name="Arakawa K."/>
        </authorList>
    </citation>
    <scope>NUCLEOTIDE SEQUENCE</scope>
</reference>
<keyword evidence="2" id="KW-1185">Reference proteome</keyword>
<organism evidence="1 2">
    <name type="scientific">Trichonephila clavata</name>
    <name type="common">Joro spider</name>
    <name type="synonym">Nephila clavata</name>
    <dbReference type="NCBI Taxonomy" id="2740835"/>
    <lineage>
        <taxon>Eukaryota</taxon>
        <taxon>Metazoa</taxon>
        <taxon>Ecdysozoa</taxon>
        <taxon>Arthropoda</taxon>
        <taxon>Chelicerata</taxon>
        <taxon>Arachnida</taxon>
        <taxon>Araneae</taxon>
        <taxon>Araneomorphae</taxon>
        <taxon>Entelegynae</taxon>
        <taxon>Araneoidea</taxon>
        <taxon>Nephilidae</taxon>
        <taxon>Trichonephila</taxon>
    </lineage>
</organism>
<dbReference type="EMBL" id="BMAO01018356">
    <property type="protein sequence ID" value="GFR22837.1"/>
    <property type="molecule type" value="Genomic_DNA"/>
</dbReference>
<dbReference type="AlphaFoldDB" id="A0A8X6LW51"/>
<accession>A0A8X6LW51</accession>
<name>A0A8X6LW51_TRICU</name>
<comment type="caution">
    <text evidence="1">The sequence shown here is derived from an EMBL/GenBank/DDBJ whole genome shotgun (WGS) entry which is preliminary data.</text>
</comment>
<proteinExistence type="predicted"/>
<evidence type="ECO:0000313" key="2">
    <source>
        <dbReference type="Proteomes" id="UP000887116"/>
    </source>
</evidence>
<dbReference type="Proteomes" id="UP000887116">
    <property type="component" value="Unassembled WGS sequence"/>
</dbReference>
<dbReference type="OrthoDB" id="8197165at2759"/>